<dbReference type="Proteomes" id="UP000231259">
    <property type="component" value="Unassembled WGS sequence"/>
</dbReference>
<organism evidence="1 2">
    <name type="scientific">Puniceibacterium antarcticum</name>
    <dbReference type="NCBI Taxonomy" id="1206336"/>
    <lineage>
        <taxon>Bacteria</taxon>
        <taxon>Pseudomonadati</taxon>
        <taxon>Pseudomonadota</taxon>
        <taxon>Alphaproteobacteria</taxon>
        <taxon>Rhodobacterales</taxon>
        <taxon>Paracoccaceae</taxon>
        <taxon>Puniceibacterium</taxon>
    </lineage>
</organism>
<dbReference type="AlphaFoldDB" id="A0A2G8R3X8"/>
<reference evidence="1 2" key="1">
    <citation type="submission" date="2013-09" db="EMBL/GenBank/DDBJ databases">
        <title>Genome sequencing of Phaeobacter antarcticus sp. nov. SM1211.</title>
        <authorList>
            <person name="Zhang X.-Y."/>
            <person name="Liu C."/>
            <person name="Chen X.-L."/>
            <person name="Xie B.-B."/>
            <person name="Qin Q.-L."/>
            <person name="Rong J.-C."/>
            <person name="Zhang Y.-Z."/>
        </authorList>
    </citation>
    <scope>NUCLEOTIDE SEQUENCE [LARGE SCALE GENOMIC DNA]</scope>
    <source>
        <strain evidence="1 2">SM1211</strain>
    </source>
</reference>
<comment type="caution">
    <text evidence="1">The sequence shown here is derived from an EMBL/GenBank/DDBJ whole genome shotgun (WGS) entry which is preliminary data.</text>
</comment>
<dbReference type="OrthoDB" id="8447058at2"/>
<sequence>MFGPFSLWSPIFRFPLSGDIHQDIDPEFTTHIAGVPEIELAVIRDVASYGAQLDKVLEALRLLSDKTEVALPEIDSLYERVREVKMASSAALEAHAVAALDRLRSVDEDAWSRVKGR</sequence>
<gene>
    <name evidence="1" type="ORF">P775_25060</name>
</gene>
<proteinExistence type="predicted"/>
<protein>
    <submittedName>
        <fullName evidence="1">Uncharacterized protein</fullName>
    </submittedName>
</protein>
<dbReference type="EMBL" id="AWWI01000173">
    <property type="protein sequence ID" value="PIL16233.1"/>
    <property type="molecule type" value="Genomic_DNA"/>
</dbReference>
<evidence type="ECO:0000313" key="2">
    <source>
        <dbReference type="Proteomes" id="UP000231259"/>
    </source>
</evidence>
<name>A0A2G8R3X8_9RHOB</name>
<dbReference type="RefSeq" id="WP_143520985.1">
    <property type="nucleotide sequence ID" value="NZ_AWWI01000173.1"/>
</dbReference>
<keyword evidence="2" id="KW-1185">Reference proteome</keyword>
<evidence type="ECO:0000313" key="1">
    <source>
        <dbReference type="EMBL" id="PIL16233.1"/>
    </source>
</evidence>
<accession>A0A2G8R3X8</accession>